<gene>
    <name evidence="2" type="ORF">I6G80_00145</name>
    <name evidence="3" type="ORF">I6G80_24470</name>
</gene>
<name>A0AB37GPU2_BACLI</name>
<geneLocation type="plasmid" evidence="3 4">
    <name>unnamed4</name>
</geneLocation>
<accession>A0AB37GPU2</accession>
<sequence>MRYLFFYESSYKVKISNRSAFGRGVRLTSRKRGGENMAVESALGLMFQFGILIVGILTLAHNFSNKKK</sequence>
<organism evidence="3 4">
    <name type="scientific">Bacillus licheniformis</name>
    <dbReference type="NCBI Taxonomy" id="1402"/>
    <lineage>
        <taxon>Bacteria</taxon>
        <taxon>Bacillati</taxon>
        <taxon>Bacillota</taxon>
        <taxon>Bacilli</taxon>
        <taxon>Bacillales</taxon>
        <taxon>Bacillaceae</taxon>
        <taxon>Bacillus</taxon>
    </lineage>
</organism>
<keyword evidence="1" id="KW-1133">Transmembrane helix</keyword>
<evidence type="ECO:0000313" key="4">
    <source>
        <dbReference type="Proteomes" id="UP000595038"/>
    </source>
</evidence>
<keyword evidence="1" id="KW-0472">Membrane</keyword>
<evidence type="ECO:0000256" key="1">
    <source>
        <dbReference type="SAM" id="Phobius"/>
    </source>
</evidence>
<evidence type="ECO:0000313" key="3">
    <source>
        <dbReference type="EMBL" id="QPR75164.1"/>
    </source>
</evidence>
<evidence type="ECO:0000313" key="2">
    <source>
        <dbReference type="EMBL" id="QPR70540.1"/>
    </source>
</evidence>
<protein>
    <recommendedName>
        <fullName evidence="5">Holin-like toxin</fullName>
    </recommendedName>
</protein>
<dbReference type="Proteomes" id="UP000595038">
    <property type="component" value="Plasmid unnamed1"/>
</dbReference>
<dbReference type="InterPro" id="IPR031616">
    <property type="entry name" value="BsrE-like"/>
</dbReference>
<dbReference type="AlphaFoldDB" id="A0AB37GPU2"/>
<proteinExistence type="predicted"/>
<dbReference type="Proteomes" id="UP000595038">
    <property type="component" value="Plasmid unnamed4"/>
</dbReference>
<dbReference type="EMBL" id="CP065644">
    <property type="protein sequence ID" value="QPR70540.1"/>
    <property type="molecule type" value="Genomic_DNA"/>
</dbReference>
<reference evidence="3 4" key="1">
    <citation type="submission" date="2020-12" db="EMBL/GenBank/DDBJ databases">
        <title>FDA dAtabase for Regulatory Grade micrObial Sequences (FDA-ARGOS): Supporting development and validation of Infectious Disease Dx tests.</title>
        <authorList>
            <person name="Nelson B."/>
            <person name="Plummer A."/>
            <person name="Tallon L."/>
            <person name="Sadzewicz L."/>
            <person name="Zhao X."/>
            <person name="Boylan J."/>
            <person name="Ott S."/>
            <person name="Bowen H."/>
            <person name="Vavikolanu K."/>
            <person name="Mehta A."/>
            <person name="Aluvathingal J."/>
            <person name="Nadendla S."/>
            <person name="Myers T."/>
            <person name="Yan Y."/>
            <person name="Sichtig H."/>
        </authorList>
    </citation>
    <scope>NUCLEOTIDE SEQUENCE [LARGE SCALE GENOMIC DNA]</scope>
    <source>
        <strain evidence="3 4">FDAARGOS_923</strain>
        <plasmid evidence="2 4">unnamed1</plasmid>
        <plasmid evidence="3 4">unnamed4</plasmid>
    </source>
</reference>
<evidence type="ECO:0008006" key="5">
    <source>
        <dbReference type="Google" id="ProtNLM"/>
    </source>
</evidence>
<keyword evidence="1" id="KW-0812">Transmembrane</keyword>
<dbReference type="EMBL" id="CP065648">
    <property type="protein sequence ID" value="QPR75164.1"/>
    <property type="molecule type" value="Genomic_DNA"/>
</dbReference>
<feature type="transmembrane region" description="Helical" evidence="1">
    <location>
        <begin position="42"/>
        <end position="63"/>
    </location>
</feature>
<geneLocation type="plasmid" evidence="2 4">
    <name>unnamed1</name>
</geneLocation>
<dbReference type="Pfam" id="PF16935">
    <property type="entry name" value="Hol_Tox"/>
    <property type="match status" value="1"/>
</dbReference>
<keyword evidence="3" id="KW-0614">Plasmid</keyword>